<reference evidence="4" key="1">
    <citation type="journal article" date="2019" name="Int. J. Syst. Evol. Microbiol.">
        <title>The Global Catalogue of Microorganisms (GCM) 10K type strain sequencing project: providing services to taxonomists for standard genome sequencing and annotation.</title>
        <authorList>
            <consortium name="The Broad Institute Genomics Platform"/>
            <consortium name="The Broad Institute Genome Sequencing Center for Infectious Disease"/>
            <person name="Wu L."/>
            <person name="Ma J."/>
        </authorList>
    </citation>
    <scope>NUCLEOTIDE SEQUENCE [LARGE SCALE GENOMIC DNA]</scope>
    <source>
        <strain evidence="4">JCM 4957</strain>
    </source>
</reference>
<evidence type="ECO:0000313" key="3">
    <source>
        <dbReference type="EMBL" id="GGY12828.1"/>
    </source>
</evidence>
<dbReference type="Proteomes" id="UP000653308">
    <property type="component" value="Unassembled WGS sequence"/>
</dbReference>
<evidence type="ECO:0000256" key="1">
    <source>
        <dbReference type="ARBA" id="ARBA00022527"/>
    </source>
</evidence>
<dbReference type="InterPro" id="IPR036890">
    <property type="entry name" value="HATPase_C_sf"/>
</dbReference>
<dbReference type="CDD" id="cd16936">
    <property type="entry name" value="HATPase_RsbW-like"/>
    <property type="match status" value="1"/>
</dbReference>
<evidence type="ECO:0000259" key="2">
    <source>
        <dbReference type="Pfam" id="PF13581"/>
    </source>
</evidence>
<feature type="domain" description="Histidine kinase/HSP90-like ATPase" evidence="2">
    <location>
        <begin position="39"/>
        <end position="145"/>
    </location>
</feature>
<evidence type="ECO:0000313" key="4">
    <source>
        <dbReference type="Proteomes" id="UP000653308"/>
    </source>
</evidence>
<name>A0ABQ2ZD33_9ACTN</name>
<dbReference type="EMBL" id="BMWE01000004">
    <property type="protein sequence ID" value="GGY12828.1"/>
    <property type="molecule type" value="Genomic_DNA"/>
</dbReference>
<proteinExistence type="predicted"/>
<organism evidence="3 4">
    <name type="scientific">Streptomyces djakartensis</name>
    <dbReference type="NCBI Taxonomy" id="68193"/>
    <lineage>
        <taxon>Bacteria</taxon>
        <taxon>Bacillati</taxon>
        <taxon>Actinomycetota</taxon>
        <taxon>Actinomycetes</taxon>
        <taxon>Kitasatosporales</taxon>
        <taxon>Streptomycetaceae</taxon>
        <taxon>Streptomyces</taxon>
    </lineage>
</organism>
<sequence length="196" mass="21148">MTTFRKAPTYEDRRGCCSQRLPAGSAQAAIRDFEVTFAPADERVWHMRRITAAHLRHWDLTALSDTAILAVSELVTNAVRHCRGEAIAVRVVILAEELRIEVTDGNPAPARRRKVGLDAESGRGLLLVATLAKEWGVSPDGTMTWCSLAIPSPDARCAETQLATSADSGGCRATDLDELPVSALAVDQTFLPIGTP</sequence>
<dbReference type="PANTHER" id="PTHR35526">
    <property type="entry name" value="ANTI-SIGMA-F FACTOR RSBW-RELATED"/>
    <property type="match status" value="1"/>
</dbReference>
<dbReference type="InterPro" id="IPR050267">
    <property type="entry name" value="Anti-sigma-factor_SerPK"/>
</dbReference>
<keyword evidence="1" id="KW-0808">Transferase</keyword>
<dbReference type="PANTHER" id="PTHR35526:SF3">
    <property type="entry name" value="ANTI-SIGMA-F FACTOR RSBW"/>
    <property type="match status" value="1"/>
</dbReference>
<dbReference type="Gene3D" id="3.30.565.10">
    <property type="entry name" value="Histidine kinase-like ATPase, C-terminal domain"/>
    <property type="match status" value="1"/>
</dbReference>
<keyword evidence="4" id="KW-1185">Reference proteome</keyword>
<dbReference type="SUPFAM" id="SSF55874">
    <property type="entry name" value="ATPase domain of HSP90 chaperone/DNA topoisomerase II/histidine kinase"/>
    <property type="match status" value="1"/>
</dbReference>
<keyword evidence="1" id="KW-0418">Kinase</keyword>
<dbReference type="RefSeq" id="WP_190197169.1">
    <property type="nucleotide sequence ID" value="NZ_BMWE01000004.1"/>
</dbReference>
<keyword evidence="1" id="KW-0723">Serine/threonine-protein kinase</keyword>
<dbReference type="InterPro" id="IPR003594">
    <property type="entry name" value="HATPase_dom"/>
</dbReference>
<dbReference type="Pfam" id="PF13581">
    <property type="entry name" value="HATPase_c_2"/>
    <property type="match status" value="1"/>
</dbReference>
<protein>
    <recommendedName>
        <fullName evidence="2">Histidine kinase/HSP90-like ATPase domain-containing protein</fullName>
    </recommendedName>
</protein>
<comment type="caution">
    <text evidence="3">The sequence shown here is derived from an EMBL/GenBank/DDBJ whole genome shotgun (WGS) entry which is preliminary data.</text>
</comment>
<gene>
    <name evidence="3" type="ORF">GCM10010384_17860</name>
</gene>
<accession>A0ABQ2ZD33</accession>